<keyword evidence="2" id="KW-1185">Reference proteome</keyword>
<protein>
    <submittedName>
        <fullName evidence="1">Uncharacterized protein</fullName>
    </submittedName>
</protein>
<name>A0A6J8ANX2_MYTCO</name>
<gene>
    <name evidence="1" type="ORF">MCOR_9739</name>
</gene>
<proteinExistence type="predicted"/>
<evidence type="ECO:0000313" key="2">
    <source>
        <dbReference type="Proteomes" id="UP000507470"/>
    </source>
</evidence>
<dbReference type="Proteomes" id="UP000507470">
    <property type="component" value="Unassembled WGS sequence"/>
</dbReference>
<dbReference type="OrthoDB" id="6203050at2759"/>
<dbReference type="AlphaFoldDB" id="A0A6J8ANX2"/>
<sequence>MYWGYLNNIKNSEEHFWKILSKQDALSSTETFGSTDLGDLNGVSALGDVDTLNNTLQSLSMYKPGEHSEYEQTESDEGDSLEENIDALYLESIDRIVFAPDPYKECGLMHLLKYTKDTEQDKDWMDLVTISNIETAAKNVKRIAIALHLSFTKAFFKNCLRMKNTSIQIICNIKTVNC</sequence>
<accession>A0A6J8ANX2</accession>
<reference evidence="1 2" key="1">
    <citation type="submission" date="2020-06" db="EMBL/GenBank/DDBJ databases">
        <authorList>
            <person name="Li R."/>
            <person name="Bekaert M."/>
        </authorList>
    </citation>
    <scope>NUCLEOTIDE SEQUENCE [LARGE SCALE GENOMIC DNA]</scope>
    <source>
        <strain evidence="2">wild</strain>
    </source>
</reference>
<evidence type="ECO:0000313" key="1">
    <source>
        <dbReference type="EMBL" id="CAC5371197.1"/>
    </source>
</evidence>
<organism evidence="1 2">
    <name type="scientific">Mytilus coruscus</name>
    <name type="common">Sea mussel</name>
    <dbReference type="NCBI Taxonomy" id="42192"/>
    <lineage>
        <taxon>Eukaryota</taxon>
        <taxon>Metazoa</taxon>
        <taxon>Spiralia</taxon>
        <taxon>Lophotrochozoa</taxon>
        <taxon>Mollusca</taxon>
        <taxon>Bivalvia</taxon>
        <taxon>Autobranchia</taxon>
        <taxon>Pteriomorphia</taxon>
        <taxon>Mytilida</taxon>
        <taxon>Mytiloidea</taxon>
        <taxon>Mytilidae</taxon>
        <taxon>Mytilinae</taxon>
        <taxon>Mytilus</taxon>
    </lineage>
</organism>
<dbReference type="EMBL" id="CACVKT020001750">
    <property type="protein sequence ID" value="CAC5371197.1"/>
    <property type="molecule type" value="Genomic_DNA"/>
</dbReference>